<protein>
    <recommendedName>
        <fullName evidence="4">NADH dehydrogenase [ubiquinone] 1 alpha subcomplex subunit 6</fullName>
    </recommendedName>
    <alternativeName>
        <fullName evidence="11">Complex I-B14</fullName>
    </alternativeName>
    <alternativeName>
        <fullName evidence="12">NADH-ubiquinone oxidoreductase B14 subunit</fullName>
    </alternativeName>
</protein>
<keyword evidence="5" id="KW-0813">Transport</keyword>
<evidence type="ECO:0000256" key="2">
    <source>
        <dbReference type="ARBA" id="ARBA00009508"/>
    </source>
</evidence>
<comment type="subcellular location">
    <subcellularLocation>
        <location evidence="1">Mitochondrion inner membrane</location>
        <topology evidence="1">Peripheral membrane protein</topology>
        <orientation evidence="1">Matrix side</orientation>
    </subcellularLocation>
</comment>
<evidence type="ECO:0000256" key="4">
    <source>
        <dbReference type="ARBA" id="ARBA00016386"/>
    </source>
</evidence>
<dbReference type="Proteomes" id="UP001374579">
    <property type="component" value="Unassembled WGS sequence"/>
</dbReference>
<evidence type="ECO:0000256" key="13">
    <source>
        <dbReference type="ARBA" id="ARBA00046116"/>
    </source>
</evidence>
<comment type="similarity">
    <text evidence="2">Belongs to the complex I LYR family.</text>
</comment>
<dbReference type="InterPro" id="IPR008011">
    <property type="entry name" value="Complex1_LYR_dom"/>
</dbReference>
<evidence type="ECO:0000256" key="9">
    <source>
        <dbReference type="ARBA" id="ARBA00023128"/>
    </source>
</evidence>
<keyword evidence="10" id="KW-0472">Membrane</keyword>
<sequence length="124" mass="14757">MASRAVQQGFKQVKPILSTNHHEAKRRVLNLYKAWYRQIPYVVKDFDVPISVKMGREKVREMFNKNKHITDIRTIDLLVIKGQMELVETAQIWKQRPHIMKYFEDTVNERPADFLGKFYDGHDP</sequence>
<keyword evidence="7" id="KW-0999">Mitochondrion inner membrane</keyword>
<evidence type="ECO:0000313" key="15">
    <source>
        <dbReference type="EMBL" id="KAK7112724.1"/>
    </source>
</evidence>
<evidence type="ECO:0000313" key="16">
    <source>
        <dbReference type="Proteomes" id="UP001374579"/>
    </source>
</evidence>
<dbReference type="InterPro" id="IPR045299">
    <property type="entry name" value="Complex1_LYR_NDUFA6_LYRM6"/>
</dbReference>
<dbReference type="PANTHER" id="PTHR12964">
    <property type="entry name" value="NADH-UBIQUINONE OXIDOREDUCTASE B14 SUBUNIT"/>
    <property type="match status" value="1"/>
</dbReference>
<evidence type="ECO:0000256" key="10">
    <source>
        <dbReference type="ARBA" id="ARBA00023136"/>
    </source>
</evidence>
<reference evidence="15 16" key="1">
    <citation type="submission" date="2024-02" db="EMBL/GenBank/DDBJ databases">
        <title>Chromosome-scale genome assembly of the rough periwinkle Littorina saxatilis.</title>
        <authorList>
            <person name="De Jode A."/>
            <person name="Faria R."/>
            <person name="Formenti G."/>
            <person name="Sims Y."/>
            <person name="Smith T.P."/>
            <person name="Tracey A."/>
            <person name="Wood J.M.D."/>
            <person name="Zagrodzka Z.B."/>
            <person name="Johannesson K."/>
            <person name="Butlin R.K."/>
            <person name="Leder E.H."/>
        </authorList>
    </citation>
    <scope>NUCLEOTIDE SEQUENCE [LARGE SCALE GENOMIC DNA]</scope>
    <source>
        <strain evidence="15">Snail1</strain>
        <tissue evidence="15">Muscle</tissue>
    </source>
</reference>
<feature type="domain" description="Complex 1 LYR protein" evidence="14">
    <location>
        <begin position="34"/>
        <end position="86"/>
    </location>
</feature>
<dbReference type="GO" id="GO:0005743">
    <property type="term" value="C:mitochondrial inner membrane"/>
    <property type="evidence" value="ECO:0007669"/>
    <property type="project" value="UniProtKB-SubCell"/>
</dbReference>
<dbReference type="EMBL" id="JBAMIC010000002">
    <property type="protein sequence ID" value="KAK7112724.1"/>
    <property type="molecule type" value="Genomic_DNA"/>
</dbReference>
<evidence type="ECO:0000256" key="1">
    <source>
        <dbReference type="ARBA" id="ARBA00004443"/>
    </source>
</evidence>
<dbReference type="GO" id="GO:0045271">
    <property type="term" value="C:respiratory chain complex I"/>
    <property type="evidence" value="ECO:0007669"/>
    <property type="project" value="InterPro"/>
</dbReference>
<evidence type="ECO:0000256" key="12">
    <source>
        <dbReference type="ARBA" id="ARBA00032352"/>
    </source>
</evidence>
<evidence type="ECO:0000256" key="8">
    <source>
        <dbReference type="ARBA" id="ARBA00022982"/>
    </source>
</evidence>
<evidence type="ECO:0000256" key="11">
    <source>
        <dbReference type="ARBA" id="ARBA00030213"/>
    </source>
</evidence>
<gene>
    <name evidence="15" type="ORF">V1264_012130</name>
</gene>
<evidence type="ECO:0000256" key="3">
    <source>
        <dbReference type="ARBA" id="ARBA00011790"/>
    </source>
</evidence>
<proteinExistence type="inferred from homology"/>
<comment type="function">
    <text evidence="13">Accessory subunit of the mitochondrial membrane respiratory chain NADH dehydrogenase (Complex I), that is believed to be not involved in catalysis. Required for proper complex I assembly. Complex I functions in the transfer of electrons from NADH to the respiratory chain. The immediate electron acceptor for the enzyme is believed to be ubiquinone.</text>
</comment>
<keyword evidence="6" id="KW-0679">Respiratory chain</keyword>
<comment type="subunit">
    <text evidence="3">Mammalian complex I is composed of 45 different subunits.</text>
</comment>
<accession>A0AAN9BWG2</accession>
<dbReference type="InterPro" id="IPR016488">
    <property type="entry name" value="NADH_Ub_cplx-1_asu_su-6"/>
</dbReference>
<keyword evidence="8" id="KW-0249">Electron transport</keyword>
<dbReference type="PIRSF" id="PIRSF006643">
    <property type="entry name" value="NDUA6"/>
    <property type="match status" value="1"/>
</dbReference>
<dbReference type="PANTHER" id="PTHR12964:SF0">
    <property type="entry name" value="NADH DEHYDROGENASE [UBIQUINONE] 1 ALPHA SUBCOMPLEX SUBUNIT 6"/>
    <property type="match status" value="1"/>
</dbReference>
<name>A0AAN9BWG2_9CAEN</name>
<dbReference type="AlphaFoldDB" id="A0AAN9BWG2"/>
<keyword evidence="9" id="KW-0496">Mitochondrion</keyword>
<dbReference type="GO" id="GO:0006979">
    <property type="term" value="P:response to oxidative stress"/>
    <property type="evidence" value="ECO:0007669"/>
    <property type="project" value="TreeGrafter"/>
</dbReference>
<dbReference type="CDD" id="cd20266">
    <property type="entry name" value="Complex1_LYR_NDUFA6_LYRM6"/>
    <property type="match status" value="1"/>
</dbReference>
<keyword evidence="16" id="KW-1185">Reference proteome</keyword>
<evidence type="ECO:0000256" key="5">
    <source>
        <dbReference type="ARBA" id="ARBA00022448"/>
    </source>
</evidence>
<organism evidence="15 16">
    <name type="scientific">Littorina saxatilis</name>
    <dbReference type="NCBI Taxonomy" id="31220"/>
    <lineage>
        <taxon>Eukaryota</taxon>
        <taxon>Metazoa</taxon>
        <taxon>Spiralia</taxon>
        <taxon>Lophotrochozoa</taxon>
        <taxon>Mollusca</taxon>
        <taxon>Gastropoda</taxon>
        <taxon>Caenogastropoda</taxon>
        <taxon>Littorinimorpha</taxon>
        <taxon>Littorinoidea</taxon>
        <taxon>Littorinidae</taxon>
        <taxon>Littorina</taxon>
    </lineage>
</organism>
<evidence type="ECO:0000256" key="7">
    <source>
        <dbReference type="ARBA" id="ARBA00022792"/>
    </source>
</evidence>
<evidence type="ECO:0000256" key="6">
    <source>
        <dbReference type="ARBA" id="ARBA00022660"/>
    </source>
</evidence>
<comment type="caution">
    <text evidence="15">The sequence shown here is derived from an EMBL/GenBank/DDBJ whole genome shotgun (WGS) entry which is preliminary data.</text>
</comment>
<evidence type="ECO:0000259" key="14">
    <source>
        <dbReference type="Pfam" id="PF05347"/>
    </source>
</evidence>
<dbReference type="Pfam" id="PF05347">
    <property type="entry name" value="Complex1_LYR"/>
    <property type="match status" value="1"/>
</dbReference>